<dbReference type="Pfam" id="PF26530">
    <property type="entry name" value="NTF2_3"/>
    <property type="match status" value="1"/>
</dbReference>
<keyword evidence="1" id="KW-0732">Signal</keyword>
<organism evidence="3 4">
    <name type="scientific">Caenorhabditis tropicalis</name>
    <dbReference type="NCBI Taxonomy" id="1561998"/>
    <lineage>
        <taxon>Eukaryota</taxon>
        <taxon>Metazoa</taxon>
        <taxon>Ecdysozoa</taxon>
        <taxon>Nematoda</taxon>
        <taxon>Chromadorea</taxon>
        <taxon>Rhabditida</taxon>
        <taxon>Rhabditina</taxon>
        <taxon>Rhabditomorpha</taxon>
        <taxon>Rhabditoidea</taxon>
        <taxon>Rhabditidae</taxon>
        <taxon>Peloderinae</taxon>
        <taxon>Caenorhabditis</taxon>
    </lineage>
</organism>
<keyword evidence="3" id="KW-1185">Reference proteome</keyword>
<dbReference type="STRING" id="1561998.A0A1I7TC35"/>
<accession>A0A1I7TC35</accession>
<protein>
    <submittedName>
        <fullName evidence="4">Secreted protein</fullName>
    </submittedName>
</protein>
<feature type="chain" id="PRO_5009307338" evidence="1">
    <location>
        <begin position="19"/>
        <end position="166"/>
    </location>
</feature>
<feature type="signal peptide" evidence="1">
    <location>
        <begin position="1"/>
        <end position="18"/>
    </location>
</feature>
<dbReference type="InterPro" id="IPR058721">
    <property type="entry name" value="NTF2_3"/>
</dbReference>
<evidence type="ECO:0000256" key="1">
    <source>
        <dbReference type="SAM" id="SignalP"/>
    </source>
</evidence>
<reference evidence="4" key="1">
    <citation type="submission" date="2016-11" db="UniProtKB">
        <authorList>
            <consortium name="WormBaseParasite"/>
        </authorList>
    </citation>
    <scope>IDENTIFICATION</scope>
</reference>
<proteinExistence type="predicted"/>
<name>A0A1I7TC35_9PELO</name>
<dbReference type="AlphaFoldDB" id="A0A1I7TC35"/>
<feature type="domain" description="NTF2-like" evidence="2">
    <location>
        <begin position="36"/>
        <end position="144"/>
    </location>
</feature>
<dbReference type="PANTHER" id="PTHR33940">
    <property type="entry name" value="PROTEIN CBG13625"/>
    <property type="match status" value="1"/>
</dbReference>
<evidence type="ECO:0000259" key="2">
    <source>
        <dbReference type="Pfam" id="PF26530"/>
    </source>
</evidence>
<evidence type="ECO:0000313" key="3">
    <source>
        <dbReference type="Proteomes" id="UP000095282"/>
    </source>
</evidence>
<sequence>MWSTVFFILLSILGASVAQNEIIHRGIIASSDGSEQSAKPFCEDLTKVIATRNETQIAHFFDDDPYFLLNCTSTIPISDFIRMLTEIPPEIPVSITFKSSHFSDDRIDLDFFISGFKSYPIGGVFHIAGVNTWQVIGGFFMDCDESDDYDFFGQDSSEVVAPLTPS</sequence>
<evidence type="ECO:0000313" key="4">
    <source>
        <dbReference type="WBParaSite" id="Csp11.Scaffold578.g4491.t1"/>
    </source>
</evidence>
<dbReference type="PANTHER" id="PTHR33940:SF1">
    <property type="entry name" value="APOLIPOPHORIN-RELATED"/>
    <property type="match status" value="1"/>
</dbReference>
<dbReference type="WBParaSite" id="Csp11.Scaffold578.g4491.t1">
    <property type="protein sequence ID" value="Csp11.Scaffold578.g4491.t1"/>
    <property type="gene ID" value="Csp11.Scaffold578.g4491"/>
</dbReference>
<dbReference type="Proteomes" id="UP000095282">
    <property type="component" value="Unplaced"/>
</dbReference>